<dbReference type="PANTHER" id="PTHR43065:SF10">
    <property type="entry name" value="PEROXIDE STRESS-ACTIVATED HISTIDINE KINASE MAK3"/>
    <property type="match status" value="1"/>
</dbReference>
<dbReference type="EMBL" id="CP002858">
    <property type="protein sequence ID" value="AEI15509.1"/>
    <property type="molecule type" value="Genomic_DNA"/>
</dbReference>
<evidence type="ECO:0000256" key="9">
    <source>
        <dbReference type="SAM" id="Phobius"/>
    </source>
</evidence>
<feature type="transmembrane region" description="Helical" evidence="9">
    <location>
        <begin position="6"/>
        <end position="25"/>
    </location>
</feature>
<keyword evidence="12" id="KW-1185">Reference proteome</keyword>
<dbReference type="InterPro" id="IPR004358">
    <property type="entry name" value="Sig_transdc_His_kin-like_C"/>
</dbReference>
<keyword evidence="9" id="KW-0812">Transmembrane</keyword>
<gene>
    <name evidence="11" type="ordered locus">Flexsi_1873</name>
</gene>
<dbReference type="InterPro" id="IPR005467">
    <property type="entry name" value="His_kinase_dom"/>
</dbReference>
<feature type="transmembrane region" description="Helical" evidence="9">
    <location>
        <begin position="149"/>
        <end position="167"/>
    </location>
</feature>
<dbReference type="EC" id="2.7.13.3" evidence="2"/>
<dbReference type="GO" id="GO:0000155">
    <property type="term" value="F:phosphorelay sensor kinase activity"/>
    <property type="evidence" value="ECO:0007669"/>
    <property type="project" value="InterPro"/>
</dbReference>
<evidence type="ECO:0000256" key="8">
    <source>
        <dbReference type="ARBA" id="ARBA00023012"/>
    </source>
</evidence>
<dbReference type="KEGG" id="fsi:Flexsi_1873"/>
<dbReference type="InterPro" id="IPR003661">
    <property type="entry name" value="HisK_dim/P_dom"/>
</dbReference>
<evidence type="ECO:0000256" key="3">
    <source>
        <dbReference type="ARBA" id="ARBA00022553"/>
    </source>
</evidence>
<feature type="transmembrane region" description="Helical" evidence="9">
    <location>
        <begin position="179"/>
        <end position="196"/>
    </location>
</feature>
<keyword evidence="9" id="KW-1133">Transmembrane helix</keyword>
<dbReference type="SMART" id="SM00387">
    <property type="entry name" value="HATPase_c"/>
    <property type="match status" value="1"/>
</dbReference>
<comment type="catalytic activity">
    <reaction evidence="1">
        <text>ATP + protein L-histidine = ADP + protein N-phospho-L-histidine.</text>
        <dbReference type="EC" id="2.7.13.3"/>
    </reaction>
</comment>
<evidence type="ECO:0000256" key="6">
    <source>
        <dbReference type="ARBA" id="ARBA00022777"/>
    </source>
</evidence>
<evidence type="ECO:0000313" key="11">
    <source>
        <dbReference type="EMBL" id="AEI15509.1"/>
    </source>
</evidence>
<dbReference type="InterPro" id="IPR036097">
    <property type="entry name" value="HisK_dim/P_sf"/>
</dbReference>
<dbReference type="RefSeq" id="WP_013886976.1">
    <property type="nucleotide sequence ID" value="NC_015672.1"/>
</dbReference>
<evidence type="ECO:0000313" key="12">
    <source>
        <dbReference type="Proteomes" id="UP000006621"/>
    </source>
</evidence>
<feature type="transmembrane region" description="Helical" evidence="9">
    <location>
        <begin position="75"/>
        <end position="97"/>
    </location>
</feature>
<evidence type="ECO:0000256" key="5">
    <source>
        <dbReference type="ARBA" id="ARBA00022741"/>
    </source>
</evidence>
<dbReference type="STRING" id="717231.Flexsi_1873"/>
<feature type="transmembrane region" description="Helical" evidence="9">
    <location>
        <begin position="109"/>
        <end position="129"/>
    </location>
</feature>
<reference evidence="11 12" key="1">
    <citation type="journal article" date="2011" name="Stand. Genomic Sci.">
        <title>Genome sequence of the moderately thermophilic halophile Flexistipes sinusarabici strain (MAS10).</title>
        <authorList>
            <person name="Lapidus A."/>
            <person name="Chertkov O."/>
            <person name="Nolan M."/>
            <person name="Lucas S."/>
            <person name="Hammon N."/>
            <person name="Deshpande S."/>
            <person name="Cheng J.F."/>
            <person name="Tapia R."/>
            <person name="Han C."/>
            <person name="Goodwin L."/>
            <person name="Pitluck S."/>
            <person name="Liolios K."/>
            <person name="Pagani I."/>
            <person name="Ivanova N."/>
            <person name="Huntemann M."/>
            <person name="Mavromatis K."/>
            <person name="Mikhailova N."/>
            <person name="Pati A."/>
            <person name="Chen A."/>
            <person name="Palaniappan K."/>
            <person name="Land M."/>
            <person name="Hauser L."/>
            <person name="Brambilla E.M."/>
            <person name="Rohde M."/>
            <person name="Abt B."/>
            <person name="Spring S."/>
            <person name="Goker M."/>
            <person name="Bristow J."/>
            <person name="Eisen J.A."/>
            <person name="Markowitz V."/>
            <person name="Hugenholtz P."/>
            <person name="Kyrpides N.C."/>
            <person name="Klenk H.P."/>
            <person name="Woyke T."/>
        </authorList>
    </citation>
    <scope>NUCLEOTIDE SEQUENCE [LARGE SCALE GENOMIC DNA]</scope>
    <source>
        <strain evidence="12">DSM 4947 / MAS 10</strain>
    </source>
</reference>
<evidence type="ECO:0000259" key="10">
    <source>
        <dbReference type="PROSITE" id="PS50109"/>
    </source>
</evidence>
<feature type="domain" description="Histidine kinase" evidence="10">
    <location>
        <begin position="261"/>
        <end position="469"/>
    </location>
</feature>
<dbReference type="InterPro" id="IPR036890">
    <property type="entry name" value="HATPase_C_sf"/>
</dbReference>
<dbReference type="Gene3D" id="3.30.565.10">
    <property type="entry name" value="Histidine kinase-like ATPase, C-terminal domain"/>
    <property type="match status" value="1"/>
</dbReference>
<dbReference type="AlphaFoldDB" id="F8E482"/>
<reference evidence="12" key="2">
    <citation type="submission" date="2011-06" db="EMBL/GenBank/DDBJ databases">
        <title>The complete genome of Flexistipes sinusarabici DSM 4947.</title>
        <authorList>
            <person name="Lucas S."/>
            <person name="Han J."/>
            <person name="Lapidus A."/>
            <person name="Bruce D."/>
            <person name="Goodwin L."/>
            <person name="Pitluck S."/>
            <person name="Peters L."/>
            <person name="Kyrpides N."/>
            <person name="Mavromatis K."/>
            <person name="Ivanova N."/>
            <person name="Mikhailova N."/>
            <person name="Chertkov O."/>
            <person name="Detter J.C."/>
            <person name="Tapia R."/>
            <person name="Han C."/>
            <person name="Land M."/>
            <person name="Hauser L."/>
            <person name="Markowitz V."/>
            <person name="Cheng J.-F."/>
            <person name="Hugenholtz P."/>
            <person name="Woyke T."/>
            <person name="Wu D."/>
            <person name="Spring S."/>
            <person name="Schroeder M."/>
            <person name="Brambilla E."/>
            <person name="Klenk H.-P."/>
            <person name="Eisen J.A."/>
        </authorList>
    </citation>
    <scope>NUCLEOTIDE SEQUENCE [LARGE SCALE GENOMIC DNA]</scope>
    <source>
        <strain evidence="12">DSM 4947 / MAS 10</strain>
    </source>
</reference>
<evidence type="ECO:0000256" key="4">
    <source>
        <dbReference type="ARBA" id="ARBA00022679"/>
    </source>
</evidence>
<evidence type="ECO:0000256" key="1">
    <source>
        <dbReference type="ARBA" id="ARBA00000085"/>
    </source>
</evidence>
<dbReference type="GO" id="GO:0005524">
    <property type="term" value="F:ATP binding"/>
    <property type="evidence" value="ECO:0007669"/>
    <property type="project" value="UniProtKB-KW"/>
</dbReference>
<name>F8E482_FLESM</name>
<dbReference type="InterPro" id="IPR003594">
    <property type="entry name" value="HATPase_dom"/>
</dbReference>
<keyword evidence="7" id="KW-0067">ATP-binding</keyword>
<proteinExistence type="predicted"/>
<dbReference type="eggNOG" id="COG4191">
    <property type="taxonomic scope" value="Bacteria"/>
</dbReference>
<dbReference type="Proteomes" id="UP000006621">
    <property type="component" value="Chromosome"/>
</dbReference>
<dbReference type="SUPFAM" id="SSF55874">
    <property type="entry name" value="ATPase domain of HSP90 chaperone/DNA topoisomerase II/histidine kinase"/>
    <property type="match status" value="1"/>
</dbReference>
<dbReference type="PROSITE" id="PS50109">
    <property type="entry name" value="HIS_KIN"/>
    <property type="match status" value="1"/>
</dbReference>
<dbReference type="HOGENOM" id="CLU_046396_0_0_0"/>
<dbReference type="Gene3D" id="1.10.287.130">
    <property type="match status" value="1"/>
</dbReference>
<accession>F8E482</accession>
<keyword evidence="9" id="KW-0472">Membrane</keyword>
<dbReference type="Pfam" id="PF02518">
    <property type="entry name" value="HATPase_c"/>
    <property type="match status" value="1"/>
</dbReference>
<keyword evidence="6 11" id="KW-0418">Kinase</keyword>
<evidence type="ECO:0000256" key="7">
    <source>
        <dbReference type="ARBA" id="ARBA00022840"/>
    </source>
</evidence>
<keyword evidence="4" id="KW-0808">Transferase</keyword>
<protein>
    <recommendedName>
        <fullName evidence="2">histidine kinase</fullName>
        <ecNumber evidence="2">2.7.13.3</ecNumber>
    </recommendedName>
</protein>
<organism evidence="11 12">
    <name type="scientific">Flexistipes sinusarabici (strain ATCC 49648 / DSM 4947 / MAS 10)</name>
    <dbReference type="NCBI Taxonomy" id="717231"/>
    <lineage>
        <taxon>Bacteria</taxon>
        <taxon>Pseudomonadati</taxon>
        <taxon>Deferribacterota</taxon>
        <taxon>Deferribacteres</taxon>
        <taxon>Deferribacterales</taxon>
        <taxon>Flexistipitaceae</taxon>
        <taxon>Flexistipes</taxon>
    </lineage>
</organism>
<keyword evidence="5" id="KW-0547">Nucleotide-binding</keyword>
<dbReference type="PRINTS" id="PR00344">
    <property type="entry name" value="BCTRLSENSOR"/>
</dbReference>
<dbReference type="SMART" id="SM00388">
    <property type="entry name" value="HisKA"/>
    <property type="match status" value="1"/>
</dbReference>
<keyword evidence="3" id="KW-0597">Phosphoprotein</keyword>
<dbReference type="SUPFAM" id="SSF47384">
    <property type="entry name" value="Homodimeric domain of signal transducing histidine kinase"/>
    <property type="match status" value="1"/>
</dbReference>
<dbReference type="OrthoDB" id="5400993at2"/>
<dbReference type="PANTHER" id="PTHR43065">
    <property type="entry name" value="SENSOR HISTIDINE KINASE"/>
    <property type="match status" value="1"/>
</dbReference>
<dbReference type="Pfam" id="PF00512">
    <property type="entry name" value="HisKA"/>
    <property type="match status" value="1"/>
</dbReference>
<dbReference type="CDD" id="cd00082">
    <property type="entry name" value="HisKA"/>
    <property type="match status" value="1"/>
</dbReference>
<evidence type="ECO:0000256" key="2">
    <source>
        <dbReference type="ARBA" id="ARBA00012438"/>
    </source>
</evidence>
<sequence length="469" mass="53334">MNNSENLLFYITYLFYGLAFFTLAVSIFSKNLKISKLYLAKILWLMGLFGLSHAVHEWLELYLKIAGDPAGISKLLKLFQISNLSLSYLLILFFGIFLLKHLYPKIKKIVNVVAVAVPVFVIILIVVYINKNFPSSFYEILDYVVRNFLGFPSGLIAGFAIIVYAASLNSISSKGSKNFYFSGLWLILYAVSTGLIPTDMHVTFFSVNIIIVRALTAFGLLFFLIKALRTFDIEQYNIIEKQISSIAEAEKMASLGKLAAGIAHEVNTPLTKASLNIELMKNNLEKDNYKDHTLYRRIDNIEKNIDKASRIAKELLYFSRTQDEEFQRVPMKEVVENALSLLQSNMSKVEVKISIRADLYIDCIPWKIEEVFVNNIMNSLEAIEYKGWIKITAQKVHGETKVFFEDSGEGISDEIAGKLFEPFFTTKKPGKGTGLGLYICYDIMQKHNGEIKVEKRMDKNIIVLVFPEN</sequence>
<feature type="transmembrane region" description="Helical" evidence="9">
    <location>
        <begin position="202"/>
        <end position="225"/>
    </location>
</feature>
<keyword evidence="8" id="KW-0902">Two-component regulatory system</keyword>